<protein>
    <submittedName>
        <fullName evidence="7">Nitrite transporter</fullName>
    </submittedName>
</protein>
<dbReference type="Pfam" id="PF01226">
    <property type="entry name" value="Form_Nir_trans"/>
    <property type="match status" value="1"/>
</dbReference>
<keyword evidence="8" id="KW-1185">Reference proteome</keyword>
<comment type="subcellular location">
    <subcellularLocation>
        <location evidence="1">Membrane</location>
        <topology evidence="1">Multi-pass membrane protein</topology>
    </subcellularLocation>
</comment>
<dbReference type="InterPro" id="IPR000292">
    <property type="entry name" value="For/NO2_transpt"/>
</dbReference>
<feature type="transmembrane region" description="Helical" evidence="6">
    <location>
        <begin position="199"/>
        <end position="219"/>
    </location>
</feature>
<proteinExistence type="inferred from homology"/>
<evidence type="ECO:0000256" key="3">
    <source>
        <dbReference type="ARBA" id="ARBA00022989"/>
    </source>
</evidence>
<dbReference type="InterPro" id="IPR024002">
    <property type="entry name" value="For/NO2_transpt_CS"/>
</dbReference>
<dbReference type="Gene3D" id="1.20.1080.10">
    <property type="entry name" value="Glycerol uptake facilitator protein"/>
    <property type="match status" value="1"/>
</dbReference>
<evidence type="ECO:0000256" key="2">
    <source>
        <dbReference type="ARBA" id="ARBA00022692"/>
    </source>
</evidence>
<feature type="transmembrane region" description="Helical" evidence="6">
    <location>
        <begin position="309"/>
        <end position="329"/>
    </location>
</feature>
<name>A0A2V0NYB1_9CHLO</name>
<feature type="transmembrane region" description="Helical" evidence="6">
    <location>
        <begin position="148"/>
        <end position="178"/>
    </location>
</feature>
<evidence type="ECO:0000256" key="1">
    <source>
        <dbReference type="ARBA" id="ARBA00004141"/>
    </source>
</evidence>
<keyword evidence="3 6" id="KW-1133">Transmembrane helix</keyword>
<keyword evidence="2 6" id="KW-0812">Transmembrane</keyword>
<dbReference type="PANTHER" id="PTHR30520:SF6">
    <property type="entry name" value="FORMATE_NITRATE FAMILY TRANSPORTER (EUROFUNG)"/>
    <property type="match status" value="1"/>
</dbReference>
<organism evidence="7 8">
    <name type="scientific">Raphidocelis subcapitata</name>
    <dbReference type="NCBI Taxonomy" id="307507"/>
    <lineage>
        <taxon>Eukaryota</taxon>
        <taxon>Viridiplantae</taxon>
        <taxon>Chlorophyta</taxon>
        <taxon>core chlorophytes</taxon>
        <taxon>Chlorophyceae</taxon>
        <taxon>CS clade</taxon>
        <taxon>Sphaeropleales</taxon>
        <taxon>Selenastraceae</taxon>
        <taxon>Raphidocelis</taxon>
    </lineage>
</organism>
<dbReference type="AlphaFoldDB" id="A0A2V0NYB1"/>
<evidence type="ECO:0000256" key="4">
    <source>
        <dbReference type="ARBA" id="ARBA00023136"/>
    </source>
</evidence>
<evidence type="ECO:0000313" key="8">
    <source>
        <dbReference type="Proteomes" id="UP000247498"/>
    </source>
</evidence>
<accession>A0A2V0NYB1</accession>
<dbReference type="GO" id="GO:0015499">
    <property type="term" value="F:formate transmembrane transporter activity"/>
    <property type="evidence" value="ECO:0007669"/>
    <property type="project" value="TreeGrafter"/>
</dbReference>
<comment type="similarity">
    <text evidence="5">Belongs to the FNT transporter (TC 1.A.16) family.</text>
</comment>
<dbReference type="PANTHER" id="PTHR30520">
    <property type="entry name" value="FORMATE TRANSPORTER-RELATED"/>
    <property type="match status" value="1"/>
</dbReference>
<evidence type="ECO:0000256" key="6">
    <source>
        <dbReference type="SAM" id="Phobius"/>
    </source>
</evidence>
<dbReference type="OrthoDB" id="4829at2759"/>
<dbReference type="STRING" id="307507.A0A2V0NYB1"/>
<keyword evidence="4 6" id="KW-0472">Membrane</keyword>
<dbReference type="InterPro" id="IPR023271">
    <property type="entry name" value="Aquaporin-like"/>
</dbReference>
<comment type="caution">
    <text evidence="7">The sequence shown here is derived from an EMBL/GenBank/DDBJ whole genome shotgun (WGS) entry which is preliminary data.</text>
</comment>
<dbReference type="EMBL" id="BDRX01000018">
    <property type="protein sequence ID" value="GBF90570.1"/>
    <property type="molecule type" value="Genomic_DNA"/>
</dbReference>
<sequence length="340" mass="33517">MTPAAQRAAAPAARRLRRVAVRAVAEPLARPAGDAGANGGPAHAGSSIPITSVGAGAAALAFAPPPPPPAAINIPDPIPGVLPPAAVYAKVVDGGAGKAALPWQKVLVLGIMAGVYIGFGALLSQVVGGNCPGLAAANPGMQKMLVGAIGLPVGLMLVLICGGELFTGNTAFVTAAALEGRASPRQLAKSWACSYIGNAIGTALFISAICASGLMATATAPPAAAVAKTSLAFGTAFVRGVLCNMFVCLGIWQATAATSLTGKFVGSWLPVSAFAAIGFEHSVANMFLVPMGIALGAPVALSTFLTANLLPVTLGNIVGGVLVALAYAYSFGSLGKPKTA</sequence>
<evidence type="ECO:0000313" key="7">
    <source>
        <dbReference type="EMBL" id="GBF90570.1"/>
    </source>
</evidence>
<dbReference type="GO" id="GO:0005886">
    <property type="term" value="C:plasma membrane"/>
    <property type="evidence" value="ECO:0007669"/>
    <property type="project" value="TreeGrafter"/>
</dbReference>
<dbReference type="PROSITE" id="PS01005">
    <property type="entry name" value="FORMATE_NITRITE_TP_1"/>
    <property type="match status" value="1"/>
</dbReference>
<feature type="transmembrane region" description="Helical" evidence="6">
    <location>
        <begin position="106"/>
        <end position="128"/>
    </location>
</feature>
<evidence type="ECO:0000256" key="5">
    <source>
        <dbReference type="ARBA" id="ARBA00049660"/>
    </source>
</evidence>
<dbReference type="InParanoid" id="A0A2V0NYB1"/>
<dbReference type="Proteomes" id="UP000247498">
    <property type="component" value="Unassembled WGS sequence"/>
</dbReference>
<gene>
    <name evidence="7" type="ORF">Rsub_03142</name>
</gene>
<feature type="transmembrane region" description="Helical" evidence="6">
    <location>
        <begin position="264"/>
        <end position="289"/>
    </location>
</feature>
<feature type="transmembrane region" description="Helical" evidence="6">
    <location>
        <begin position="231"/>
        <end position="252"/>
    </location>
</feature>
<reference evidence="7 8" key="1">
    <citation type="journal article" date="2018" name="Sci. Rep.">
        <title>Raphidocelis subcapitata (=Pseudokirchneriella subcapitata) provides an insight into genome evolution and environmental adaptations in the Sphaeropleales.</title>
        <authorList>
            <person name="Suzuki S."/>
            <person name="Yamaguchi H."/>
            <person name="Nakajima N."/>
            <person name="Kawachi M."/>
        </authorList>
    </citation>
    <scope>NUCLEOTIDE SEQUENCE [LARGE SCALE GENOMIC DNA]</scope>
    <source>
        <strain evidence="7 8">NIES-35</strain>
    </source>
</reference>